<dbReference type="RefSeq" id="WP_036587691.1">
    <property type="nucleotide sequence ID" value="NZ_CP076607.1"/>
</dbReference>
<dbReference type="EMBL" id="FODH01000017">
    <property type="protein sequence ID" value="SEP02250.1"/>
    <property type="molecule type" value="Genomic_DNA"/>
</dbReference>
<evidence type="ECO:0000313" key="8">
    <source>
        <dbReference type="EMBL" id="QWU13139.1"/>
    </source>
</evidence>
<dbReference type="InterPro" id="IPR036542">
    <property type="entry name" value="PTS_IIA_lac/cel_sf"/>
</dbReference>
<evidence type="ECO:0000256" key="6">
    <source>
        <dbReference type="PIRSR" id="PIRSR000699-2"/>
    </source>
</evidence>
<name>A0A1H8UG94_9BACL</name>
<dbReference type="InterPro" id="IPR003188">
    <property type="entry name" value="PTS_IIA_lac/cel"/>
</dbReference>
<dbReference type="Gene3D" id="1.20.58.80">
    <property type="entry name" value="Phosphotransferase system, lactose/cellobiose-type IIA subunit"/>
    <property type="match status" value="1"/>
</dbReference>
<dbReference type="EMBL" id="CP076607">
    <property type="protein sequence ID" value="QWU13139.1"/>
    <property type="molecule type" value="Genomic_DNA"/>
</dbReference>
<keyword evidence="3" id="KW-0808">Transferase</keyword>
<dbReference type="GO" id="GO:0016740">
    <property type="term" value="F:transferase activity"/>
    <property type="evidence" value="ECO:0007669"/>
    <property type="project" value="UniProtKB-KW"/>
</dbReference>
<dbReference type="PROSITE" id="PS51095">
    <property type="entry name" value="PTS_EIIA_TYPE_3"/>
    <property type="match status" value="1"/>
</dbReference>
<keyword evidence="6" id="KW-0460">Magnesium</keyword>
<evidence type="ECO:0000256" key="3">
    <source>
        <dbReference type="ARBA" id="ARBA00022679"/>
    </source>
</evidence>
<keyword evidence="4" id="KW-0598">Phosphotransferase system</keyword>
<dbReference type="CDD" id="cd00215">
    <property type="entry name" value="PTS_IIA_lac"/>
    <property type="match status" value="1"/>
</dbReference>
<proteinExistence type="predicted"/>
<keyword evidence="11" id="KW-1185">Reference proteome</keyword>
<evidence type="ECO:0000313" key="9">
    <source>
        <dbReference type="EMBL" id="SEP02250.1"/>
    </source>
</evidence>
<protein>
    <submittedName>
        <fullName evidence="8">PTS lactose/cellobiose transporter subunit IIA</fullName>
    </submittedName>
    <submittedName>
        <fullName evidence="9">PTS system, cellobiose-specific IIA component</fullName>
    </submittedName>
</protein>
<evidence type="ECO:0000256" key="5">
    <source>
        <dbReference type="PIRSR" id="PIRSR000699-1"/>
    </source>
</evidence>
<organism evidence="9 10">
    <name type="scientific">Paenibacillus sophorae</name>
    <dbReference type="NCBI Taxonomy" id="1333845"/>
    <lineage>
        <taxon>Bacteria</taxon>
        <taxon>Bacillati</taxon>
        <taxon>Bacillota</taxon>
        <taxon>Bacilli</taxon>
        <taxon>Bacillales</taxon>
        <taxon>Paenibacillaceae</taxon>
        <taxon>Paenibacillus</taxon>
    </lineage>
</organism>
<keyword evidence="2" id="KW-0762">Sugar transport</keyword>
<dbReference type="SUPFAM" id="SSF46973">
    <property type="entry name" value="Enzyme IIa from lactose specific PTS, IIa-lac"/>
    <property type="match status" value="1"/>
</dbReference>
<dbReference type="GO" id="GO:0009401">
    <property type="term" value="P:phosphoenolpyruvate-dependent sugar phosphotransferase system"/>
    <property type="evidence" value="ECO:0007669"/>
    <property type="project" value="UniProtKB-KW"/>
</dbReference>
<feature type="binding site" evidence="6">
    <location>
        <position position="78"/>
    </location>
    <ligand>
        <name>Mg(2+)</name>
        <dbReference type="ChEBI" id="CHEBI:18420"/>
        <note>ligand shared between all trimeric partners</note>
    </ligand>
</feature>
<dbReference type="PIRSF" id="PIRSF000699">
    <property type="entry name" value="PTS_IILac_III"/>
    <property type="match status" value="1"/>
</dbReference>
<feature type="active site" description="Tele-phosphohistidine intermediate" evidence="5">
    <location>
        <position position="75"/>
    </location>
</feature>
<dbReference type="STRING" id="1333845.SAMN04487895_11797"/>
<dbReference type="OrthoDB" id="350602at2"/>
<comment type="cofactor">
    <cofactor evidence="6">
        <name>Mg(2+)</name>
        <dbReference type="ChEBI" id="CHEBI:18420"/>
    </cofactor>
    <text evidence="6">Binds 1 Mg(2+) ion per trimer.</text>
</comment>
<evidence type="ECO:0000313" key="11">
    <source>
        <dbReference type="Proteomes" id="UP000683429"/>
    </source>
</evidence>
<dbReference type="Proteomes" id="UP000198809">
    <property type="component" value="Unassembled WGS sequence"/>
</dbReference>
<feature type="modified residue" description="Phosphohistidine; by HPr" evidence="7">
    <location>
        <position position="75"/>
    </location>
</feature>
<evidence type="ECO:0000313" key="10">
    <source>
        <dbReference type="Proteomes" id="UP000198809"/>
    </source>
</evidence>
<gene>
    <name evidence="8" type="ORF">KP014_13955</name>
    <name evidence="9" type="ORF">SAMN04487895_11797</name>
</gene>
<dbReference type="PANTHER" id="PTHR34382">
    <property type="entry name" value="PTS SYSTEM N,N'-DIACETYLCHITOBIOSE-SPECIFIC EIIA COMPONENT"/>
    <property type="match status" value="1"/>
</dbReference>
<evidence type="ECO:0000256" key="7">
    <source>
        <dbReference type="PROSITE-ProRule" id="PRU00418"/>
    </source>
</evidence>
<dbReference type="Proteomes" id="UP000683429">
    <property type="component" value="Chromosome"/>
</dbReference>
<evidence type="ECO:0000256" key="2">
    <source>
        <dbReference type="ARBA" id="ARBA00022597"/>
    </source>
</evidence>
<dbReference type="PANTHER" id="PTHR34382:SF7">
    <property type="entry name" value="PTS SYSTEM N,N'-DIACETYLCHITOBIOSE-SPECIFIC EIIA COMPONENT"/>
    <property type="match status" value="1"/>
</dbReference>
<dbReference type="AlphaFoldDB" id="A0A1H8UG94"/>
<accession>A0A1H8UG94</accession>
<keyword evidence="6" id="KW-0479">Metal-binding</keyword>
<evidence type="ECO:0000256" key="1">
    <source>
        <dbReference type="ARBA" id="ARBA00022448"/>
    </source>
</evidence>
<keyword evidence="1" id="KW-0813">Transport</keyword>
<evidence type="ECO:0000256" key="4">
    <source>
        <dbReference type="ARBA" id="ARBA00022683"/>
    </source>
</evidence>
<dbReference type="GO" id="GO:0046872">
    <property type="term" value="F:metal ion binding"/>
    <property type="evidence" value="ECO:0007669"/>
    <property type="project" value="UniProtKB-KW"/>
</dbReference>
<sequence length="101" mass="10960">MENMEVIMGIIMNAGDAKSSAVEAIQAAKNGEFEKAEELLQHASSALVGAHRSQTSLLTKAAQGDKVEITIYMVHAQDHLMTTIAFNDLAKELVDLYKKLA</sequence>
<dbReference type="Pfam" id="PF02255">
    <property type="entry name" value="PTS_IIA"/>
    <property type="match status" value="1"/>
</dbReference>
<reference evidence="9 10" key="1">
    <citation type="submission" date="2016-10" db="EMBL/GenBank/DDBJ databases">
        <authorList>
            <person name="de Groot N.N."/>
        </authorList>
    </citation>
    <scope>NUCLEOTIDE SEQUENCE [LARGE SCALE GENOMIC DNA]</scope>
    <source>
        <strain evidence="9 10">CGMCC 1.10238</strain>
    </source>
</reference>
<reference evidence="8 11" key="2">
    <citation type="submission" date="2021-06" db="EMBL/GenBank/DDBJ databases">
        <title>Whole genome sequence of Paenibacillus sophorae DSM23020 for comparative genomics.</title>
        <authorList>
            <person name="Kim M.-J."/>
            <person name="Lee G."/>
            <person name="Shin J.-H."/>
        </authorList>
    </citation>
    <scope>NUCLEOTIDE SEQUENCE [LARGE SCALE GENOMIC DNA]</scope>
    <source>
        <strain evidence="8 11">DSM 23020</strain>
    </source>
</reference>